<proteinExistence type="inferred from homology"/>
<dbReference type="OrthoDB" id="191139at2759"/>
<feature type="coiled-coil region" evidence="3">
    <location>
        <begin position="46"/>
        <end position="73"/>
    </location>
</feature>
<evidence type="ECO:0000256" key="1">
    <source>
        <dbReference type="ARBA" id="ARBA00006484"/>
    </source>
</evidence>
<dbReference type="InterPro" id="IPR002347">
    <property type="entry name" value="SDR_fam"/>
</dbReference>
<sequence>MGGSVSAPDVTLSKERTFLITGANTGIGYEIAKGIARCGGSVIIACRSEDKAKEAIEKMKKEIQEEFDQKQVDKTDEVAAPSINVQYMHLDLSSLKSVIDFVKKYKESGLPLHVLICNAGVFVADKELTSDGFEKHFQVNYLSHFLLTLHLLPLIKRSGPNSRIVNVSSKGHWFAEFNLENIQAQKSFHVNTFYGNSKLFQIMSMYQLSKRLDKETVSVFSVHPGFVDTNILKFGTGILQLTIDLAVRFGMARKPESGAVGPLIAALHPSLNGETALYFSEEKQKPPFDIARDEAKQDIIWTYSLQCLKGYLNDDILEEIGLKLEDIQTLEEATDPAIGSEI</sequence>
<keyword evidence="3" id="KW-0175">Coiled coil</keyword>
<dbReference type="SUPFAM" id="SSF51735">
    <property type="entry name" value="NAD(P)-binding Rossmann-fold domains"/>
    <property type="match status" value="1"/>
</dbReference>
<organism evidence="4 5">
    <name type="scientific">Stichopus japonicus</name>
    <name type="common">Sea cucumber</name>
    <dbReference type="NCBI Taxonomy" id="307972"/>
    <lineage>
        <taxon>Eukaryota</taxon>
        <taxon>Metazoa</taxon>
        <taxon>Echinodermata</taxon>
        <taxon>Eleutherozoa</taxon>
        <taxon>Echinozoa</taxon>
        <taxon>Holothuroidea</taxon>
        <taxon>Aspidochirotacea</taxon>
        <taxon>Aspidochirotida</taxon>
        <taxon>Stichopodidae</taxon>
        <taxon>Apostichopus</taxon>
    </lineage>
</organism>
<dbReference type="Pfam" id="PF00106">
    <property type="entry name" value="adh_short"/>
    <property type="match status" value="2"/>
</dbReference>
<comment type="caution">
    <text evidence="4">The sequence shown here is derived from an EMBL/GenBank/DDBJ whole genome shotgun (WGS) entry which is preliminary data.</text>
</comment>
<name>A0A2G8JIM4_STIJA</name>
<dbReference type="GO" id="GO:0016491">
    <property type="term" value="F:oxidoreductase activity"/>
    <property type="evidence" value="ECO:0007669"/>
    <property type="project" value="UniProtKB-KW"/>
</dbReference>
<evidence type="ECO:0000256" key="2">
    <source>
        <dbReference type="ARBA" id="ARBA00023002"/>
    </source>
</evidence>
<keyword evidence="5" id="KW-1185">Reference proteome</keyword>
<evidence type="ECO:0000313" key="4">
    <source>
        <dbReference type="EMBL" id="PIK35581.1"/>
    </source>
</evidence>
<reference evidence="4 5" key="1">
    <citation type="journal article" date="2017" name="PLoS Biol.">
        <title>The sea cucumber genome provides insights into morphological evolution and visceral regeneration.</title>
        <authorList>
            <person name="Zhang X."/>
            <person name="Sun L."/>
            <person name="Yuan J."/>
            <person name="Sun Y."/>
            <person name="Gao Y."/>
            <person name="Zhang L."/>
            <person name="Li S."/>
            <person name="Dai H."/>
            <person name="Hamel J.F."/>
            <person name="Liu C."/>
            <person name="Yu Y."/>
            <person name="Liu S."/>
            <person name="Lin W."/>
            <person name="Guo K."/>
            <person name="Jin S."/>
            <person name="Xu P."/>
            <person name="Storey K.B."/>
            <person name="Huan P."/>
            <person name="Zhang T."/>
            <person name="Zhou Y."/>
            <person name="Zhang J."/>
            <person name="Lin C."/>
            <person name="Li X."/>
            <person name="Xing L."/>
            <person name="Huo D."/>
            <person name="Sun M."/>
            <person name="Wang L."/>
            <person name="Mercier A."/>
            <person name="Li F."/>
            <person name="Yang H."/>
            <person name="Xiang J."/>
        </authorList>
    </citation>
    <scope>NUCLEOTIDE SEQUENCE [LARGE SCALE GENOMIC DNA]</scope>
    <source>
        <strain evidence="4">Shaxun</strain>
        <tissue evidence="4">Muscle</tissue>
    </source>
</reference>
<dbReference type="PRINTS" id="PR00081">
    <property type="entry name" value="GDHRDH"/>
</dbReference>
<keyword evidence="2" id="KW-0560">Oxidoreductase</keyword>
<protein>
    <submittedName>
        <fullName evidence="4">Putative retinol dehydrogenase 12-like</fullName>
    </submittedName>
</protein>
<dbReference type="STRING" id="307972.A0A2G8JIM4"/>
<evidence type="ECO:0000313" key="5">
    <source>
        <dbReference type="Proteomes" id="UP000230750"/>
    </source>
</evidence>
<dbReference type="PANTHER" id="PTHR24320">
    <property type="entry name" value="RETINOL DEHYDROGENASE"/>
    <property type="match status" value="1"/>
</dbReference>
<dbReference type="Gene3D" id="3.40.50.720">
    <property type="entry name" value="NAD(P)-binding Rossmann-like Domain"/>
    <property type="match status" value="1"/>
</dbReference>
<dbReference type="PANTHER" id="PTHR24320:SF152">
    <property type="entry name" value="SHORT-CHAIN DEHYDROGENASE_REDUCTASE FAMILY PROTEIN"/>
    <property type="match status" value="1"/>
</dbReference>
<dbReference type="Proteomes" id="UP000230750">
    <property type="component" value="Unassembled WGS sequence"/>
</dbReference>
<accession>A0A2G8JIM4</accession>
<comment type="similarity">
    <text evidence="1">Belongs to the short-chain dehydrogenases/reductases (SDR) family.</text>
</comment>
<dbReference type="InterPro" id="IPR036291">
    <property type="entry name" value="NAD(P)-bd_dom_sf"/>
</dbReference>
<dbReference type="AlphaFoldDB" id="A0A2G8JIM4"/>
<gene>
    <name evidence="4" type="ORF">BSL78_27593</name>
</gene>
<evidence type="ECO:0000256" key="3">
    <source>
        <dbReference type="SAM" id="Coils"/>
    </source>
</evidence>
<dbReference type="EMBL" id="MRZV01001867">
    <property type="protein sequence ID" value="PIK35581.1"/>
    <property type="molecule type" value="Genomic_DNA"/>
</dbReference>